<evidence type="ECO:0000313" key="1">
    <source>
        <dbReference type="EMBL" id="MCX2744927.1"/>
    </source>
</evidence>
<dbReference type="EMBL" id="JAPFQN010000006">
    <property type="protein sequence ID" value="MCX2744927.1"/>
    <property type="molecule type" value="Genomic_DNA"/>
</dbReference>
<name>A0ABT3RTM7_9BACT</name>
<keyword evidence="2" id="KW-1185">Reference proteome</keyword>
<evidence type="ECO:0000313" key="2">
    <source>
        <dbReference type="Proteomes" id="UP001209885"/>
    </source>
</evidence>
<accession>A0ABT3RTM7</accession>
<dbReference type="Proteomes" id="UP001209885">
    <property type="component" value="Unassembled WGS sequence"/>
</dbReference>
<dbReference type="RefSeq" id="WP_266057460.1">
    <property type="nucleotide sequence ID" value="NZ_JAPFQN010000006.1"/>
</dbReference>
<reference evidence="1 2" key="1">
    <citation type="submission" date="2022-11" db="EMBL/GenBank/DDBJ databases">
        <title>The characterization of three novel Bacteroidetes species and genomic analysis of their roles in tidal elemental geochemical cycles.</title>
        <authorList>
            <person name="Ma K."/>
        </authorList>
    </citation>
    <scope>NUCLEOTIDE SEQUENCE [LARGE SCALE GENOMIC DNA]</scope>
    <source>
        <strain evidence="1 2">M17</strain>
    </source>
</reference>
<protein>
    <submittedName>
        <fullName evidence="1">Uncharacterized protein</fullName>
    </submittedName>
</protein>
<comment type="caution">
    <text evidence="1">The sequence shown here is derived from an EMBL/GenBank/DDBJ whole genome shotgun (WGS) entry which is preliminary data.</text>
</comment>
<organism evidence="1 2">
    <name type="scientific">Mangrovivirga halotolerans</name>
    <dbReference type="NCBI Taxonomy" id="2993936"/>
    <lineage>
        <taxon>Bacteria</taxon>
        <taxon>Pseudomonadati</taxon>
        <taxon>Bacteroidota</taxon>
        <taxon>Cytophagia</taxon>
        <taxon>Cytophagales</taxon>
        <taxon>Mangrovivirgaceae</taxon>
        <taxon>Mangrovivirga</taxon>
    </lineage>
</organism>
<sequence length="146" mass="16933">MKKVLIFLIFILFITLGLSFGIIQHIHNENFNKEFDLILVGETKYIQKQGRYDIVGISIEKSNVNCFDSYKEYEVLYIRINNDKAEIILPSNHLSIGDKVYLNGKESYVLIQKPKDEEDIVIPIFSPLLINLTLDNSDFRITTDCQ</sequence>
<proteinExistence type="predicted"/>
<gene>
    <name evidence="1" type="ORF">OO013_13675</name>
</gene>